<feature type="domain" description="Disease resistance N-terminal" evidence="6">
    <location>
        <begin position="10"/>
        <end position="92"/>
    </location>
</feature>
<evidence type="ECO:0000256" key="1">
    <source>
        <dbReference type="ARBA" id="ARBA00022737"/>
    </source>
</evidence>
<keyword evidence="9" id="KW-1185">Reference proteome</keyword>
<dbReference type="GO" id="GO:0005524">
    <property type="term" value="F:ATP binding"/>
    <property type="evidence" value="ECO:0007669"/>
    <property type="project" value="UniProtKB-KW"/>
</dbReference>
<gene>
    <name evidence="8" type="ORF">SLEP1_g52349</name>
</gene>
<keyword evidence="2" id="KW-0547">Nucleotide-binding</keyword>
<keyword evidence="3" id="KW-0611">Plant defense</keyword>
<dbReference type="Pfam" id="PF18052">
    <property type="entry name" value="Rx_N"/>
    <property type="match status" value="1"/>
</dbReference>
<dbReference type="EMBL" id="BPVZ01000192">
    <property type="protein sequence ID" value="GKV45240.1"/>
    <property type="molecule type" value="Genomic_DNA"/>
</dbReference>
<reference evidence="8 9" key="1">
    <citation type="journal article" date="2021" name="Commun. Biol.">
        <title>The genome of Shorea leprosula (Dipterocarpaceae) highlights the ecological relevance of drought in aseasonal tropical rainforests.</title>
        <authorList>
            <person name="Ng K.K.S."/>
            <person name="Kobayashi M.J."/>
            <person name="Fawcett J.A."/>
            <person name="Hatakeyama M."/>
            <person name="Paape T."/>
            <person name="Ng C.H."/>
            <person name="Ang C.C."/>
            <person name="Tnah L.H."/>
            <person name="Lee C.T."/>
            <person name="Nishiyama T."/>
            <person name="Sese J."/>
            <person name="O'Brien M.J."/>
            <person name="Copetti D."/>
            <person name="Mohd Noor M.I."/>
            <person name="Ong R.C."/>
            <person name="Putra M."/>
            <person name="Sireger I.Z."/>
            <person name="Indrioko S."/>
            <person name="Kosugi Y."/>
            <person name="Izuno A."/>
            <person name="Isagi Y."/>
            <person name="Lee S.L."/>
            <person name="Shimizu K.K."/>
        </authorList>
    </citation>
    <scope>NUCLEOTIDE SEQUENCE [LARGE SCALE GENOMIC DNA]</scope>
    <source>
        <strain evidence="8">214</strain>
    </source>
</reference>
<evidence type="ECO:0000313" key="9">
    <source>
        <dbReference type="Proteomes" id="UP001054252"/>
    </source>
</evidence>
<evidence type="ECO:0000313" key="8">
    <source>
        <dbReference type="EMBL" id="GKV45240.1"/>
    </source>
</evidence>
<dbReference type="SUPFAM" id="SSF52540">
    <property type="entry name" value="P-loop containing nucleoside triphosphate hydrolases"/>
    <property type="match status" value="1"/>
</dbReference>
<dbReference type="Proteomes" id="UP001054252">
    <property type="component" value="Unassembled WGS sequence"/>
</dbReference>
<accession>A0AAV5M6S0</accession>
<sequence length="461" mass="51744">MEAKLLGPLVDVTISKVISVTTEQLNLAVGFKQELKKFHVMLKTLGGVLQDAEQKKVTSYSNLQPWLEELKNIVDEADDVVDEIAYEHLRYKVAQMWEKVSYFFTLSNPLAFRLKIANRIKNLNLELADLNNGAAGLGLQYRLASKHPEYIETQQTDPSISDPSKIVGRENKVLKVVQSLIDSSNDQCLLVVSIVGTEGIGKTAVAKLVCTNVGSRVLVTTRSEKVASTMRTLSKHKHHLEKLTDEDCWSIIKKRAFVSSSFPPELERIGRDIGSKCRGLALVANLSFNRLPTPALKQCFAFCSVFPKDSVMEKEMLMQLWMAEGFLQPLSERYMEMEDIGDRYFNSLSSYSLFQDAERDSYGSVIACKMHDLVHDLAQFVSKSQTLILEDGSGRNIPADIRHLNVISDKGTAATRFGDATKLLHTLFSQVDVFHNMSMNLRKLRLLSFCGANIDKVRLES</sequence>
<dbReference type="InterPro" id="IPR002182">
    <property type="entry name" value="NB-ARC"/>
</dbReference>
<keyword evidence="4" id="KW-0067">ATP-binding</keyword>
<dbReference type="PANTHER" id="PTHR36766">
    <property type="entry name" value="PLANT BROAD-SPECTRUM MILDEW RESISTANCE PROTEIN RPW8"/>
    <property type="match status" value="1"/>
</dbReference>
<feature type="domain" description="Disease resistance protein winged helix" evidence="7">
    <location>
        <begin position="305"/>
        <end position="378"/>
    </location>
</feature>
<name>A0AAV5M6S0_9ROSI</name>
<dbReference type="Gene3D" id="3.40.50.300">
    <property type="entry name" value="P-loop containing nucleotide triphosphate hydrolases"/>
    <property type="match status" value="1"/>
</dbReference>
<evidence type="ECO:0000256" key="2">
    <source>
        <dbReference type="ARBA" id="ARBA00022741"/>
    </source>
</evidence>
<evidence type="ECO:0000259" key="7">
    <source>
        <dbReference type="Pfam" id="PF23559"/>
    </source>
</evidence>
<dbReference type="Gene3D" id="1.10.10.10">
    <property type="entry name" value="Winged helix-like DNA-binding domain superfamily/Winged helix DNA-binding domain"/>
    <property type="match status" value="1"/>
</dbReference>
<dbReference type="GO" id="GO:0043531">
    <property type="term" value="F:ADP binding"/>
    <property type="evidence" value="ECO:0007669"/>
    <property type="project" value="InterPro"/>
</dbReference>
<dbReference type="InterPro" id="IPR058922">
    <property type="entry name" value="WHD_DRP"/>
</dbReference>
<dbReference type="Gene3D" id="1.20.5.4130">
    <property type="match status" value="1"/>
</dbReference>
<dbReference type="InterPro" id="IPR041118">
    <property type="entry name" value="Rx_N"/>
</dbReference>
<dbReference type="InterPro" id="IPR036388">
    <property type="entry name" value="WH-like_DNA-bd_sf"/>
</dbReference>
<dbReference type="Pfam" id="PF00931">
    <property type="entry name" value="NB-ARC"/>
    <property type="match status" value="1"/>
</dbReference>
<dbReference type="InterPro" id="IPR027417">
    <property type="entry name" value="P-loop_NTPase"/>
</dbReference>
<organism evidence="8 9">
    <name type="scientific">Rubroshorea leprosula</name>
    <dbReference type="NCBI Taxonomy" id="152421"/>
    <lineage>
        <taxon>Eukaryota</taxon>
        <taxon>Viridiplantae</taxon>
        <taxon>Streptophyta</taxon>
        <taxon>Embryophyta</taxon>
        <taxon>Tracheophyta</taxon>
        <taxon>Spermatophyta</taxon>
        <taxon>Magnoliopsida</taxon>
        <taxon>eudicotyledons</taxon>
        <taxon>Gunneridae</taxon>
        <taxon>Pentapetalae</taxon>
        <taxon>rosids</taxon>
        <taxon>malvids</taxon>
        <taxon>Malvales</taxon>
        <taxon>Dipterocarpaceae</taxon>
        <taxon>Rubroshorea</taxon>
    </lineage>
</organism>
<keyword evidence="1" id="KW-0677">Repeat</keyword>
<dbReference type="Pfam" id="PF23559">
    <property type="entry name" value="WHD_DRP"/>
    <property type="match status" value="1"/>
</dbReference>
<comment type="caution">
    <text evidence="8">The sequence shown here is derived from an EMBL/GenBank/DDBJ whole genome shotgun (WGS) entry which is preliminary data.</text>
</comment>
<evidence type="ECO:0000256" key="3">
    <source>
        <dbReference type="ARBA" id="ARBA00022821"/>
    </source>
</evidence>
<dbReference type="FunFam" id="1.10.10.10:FF:000322">
    <property type="entry name" value="Probable disease resistance protein At1g63360"/>
    <property type="match status" value="1"/>
</dbReference>
<dbReference type="GO" id="GO:0006952">
    <property type="term" value="P:defense response"/>
    <property type="evidence" value="ECO:0007669"/>
    <property type="project" value="UniProtKB-KW"/>
</dbReference>
<evidence type="ECO:0000259" key="6">
    <source>
        <dbReference type="Pfam" id="PF18052"/>
    </source>
</evidence>
<dbReference type="PANTHER" id="PTHR36766:SF70">
    <property type="entry name" value="DISEASE RESISTANCE PROTEIN RGA4"/>
    <property type="match status" value="1"/>
</dbReference>
<evidence type="ECO:0000259" key="5">
    <source>
        <dbReference type="Pfam" id="PF00931"/>
    </source>
</evidence>
<protein>
    <submittedName>
        <fullName evidence="8">Uncharacterized protein</fullName>
    </submittedName>
</protein>
<dbReference type="AlphaFoldDB" id="A0AAV5M6S0"/>
<evidence type="ECO:0000256" key="4">
    <source>
        <dbReference type="ARBA" id="ARBA00022840"/>
    </source>
</evidence>
<proteinExistence type="predicted"/>
<feature type="domain" description="NB-ARC" evidence="5">
    <location>
        <begin position="213"/>
        <end position="258"/>
    </location>
</feature>